<evidence type="ECO:0000313" key="2">
    <source>
        <dbReference type="Proteomes" id="UP001396334"/>
    </source>
</evidence>
<dbReference type="EMBL" id="JBBPBN010000397">
    <property type="protein sequence ID" value="KAK8487472.1"/>
    <property type="molecule type" value="Genomic_DNA"/>
</dbReference>
<dbReference type="Proteomes" id="UP001396334">
    <property type="component" value="Unassembled WGS sequence"/>
</dbReference>
<protein>
    <submittedName>
        <fullName evidence="1">Uncharacterized protein</fullName>
    </submittedName>
</protein>
<sequence>MMLPIVEDSLHGFPNEEMKGEALSDNIVGLGVIASHVCNMLINNYLDYKLVVLNKLDYCSNLKNPNPLRSSPNFKFIKGDIASDDLASDDLVHIILQAEFIHTIMHFVAHTH</sequence>
<keyword evidence="2" id="KW-1185">Reference proteome</keyword>
<accession>A0ABR2A472</accession>
<gene>
    <name evidence="1" type="ORF">V6N11_076689</name>
</gene>
<proteinExistence type="predicted"/>
<evidence type="ECO:0000313" key="1">
    <source>
        <dbReference type="EMBL" id="KAK8487472.1"/>
    </source>
</evidence>
<reference evidence="1 2" key="1">
    <citation type="journal article" date="2024" name="G3 (Bethesda)">
        <title>Genome assembly of Hibiscus sabdariffa L. provides insights into metabolisms of medicinal natural products.</title>
        <authorList>
            <person name="Kim T."/>
        </authorList>
    </citation>
    <scope>NUCLEOTIDE SEQUENCE [LARGE SCALE GENOMIC DNA]</scope>
    <source>
        <strain evidence="1">TK-2024</strain>
        <tissue evidence="1">Old leaves</tissue>
    </source>
</reference>
<name>A0ABR2A472_9ROSI</name>
<dbReference type="PANTHER" id="PTHR43000">
    <property type="entry name" value="DTDP-D-GLUCOSE 4,6-DEHYDRATASE-RELATED"/>
    <property type="match status" value="1"/>
</dbReference>
<dbReference type="Gene3D" id="3.40.50.720">
    <property type="entry name" value="NAD(P)-binding Rossmann-like Domain"/>
    <property type="match status" value="1"/>
</dbReference>
<organism evidence="1 2">
    <name type="scientific">Hibiscus sabdariffa</name>
    <name type="common">roselle</name>
    <dbReference type="NCBI Taxonomy" id="183260"/>
    <lineage>
        <taxon>Eukaryota</taxon>
        <taxon>Viridiplantae</taxon>
        <taxon>Streptophyta</taxon>
        <taxon>Embryophyta</taxon>
        <taxon>Tracheophyta</taxon>
        <taxon>Spermatophyta</taxon>
        <taxon>Magnoliopsida</taxon>
        <taxon>eudicotyledons</taxon>
        <taxon>Gunneridae</taxon>
        <taxon>Pentapetalae</taxon>
        <taxon>rosids</taxon>
        <taxon>malvids</taxon>
        <taxon>Malvales</taxon>
        <taxon>Malvaceae</taxon>
        <taxon>Malvoideae</taxon>
        <taxon>Hibiscus</taxon>
    </lineage>
</organism>
<comment type="caution">
    <text evidence="1">The sequence shown here is derived from an EMBL/GenBank/DDBJ whole genome shotgun (WGS) entry which is preliminary data.</text>
</comment>